<dbReference type="RefSeq" id="WP_254166118.1">
    <property type="nucleotide sequence ID" value="NZ_JANAFB010000013.1"/>
</dbReference>
<accession>A0A9X2HAJ1</accession>
<dbReference type="SUPFAM" id="SSF109854">
    <property type="entry name" value="DinB/YfiT-like putative metalloenzymes"/>
    <property type="match status" value="1"/>
</dbReference>
<dbReference type="InterPro" id="IPR024775">
    <property type="entry name" value="DinB-like"/>
</dbReference>
<sequence length="210" mass="22716">MNAITARPTAQDVQSALDAVRERFALVPDAAWELPAEGLDWTCRETVMHILDDLGSYALQLSGRHGHEGYAPLREFGVRPGRPVGLFWPEEEGGTRAVLDCLDAVGGLLVAVVASAPPDRIGWHPHGRPDRSGLAAMGIVELALHASDILRAQGIAYRAEDDVVTACLDRIFPAAPRTGDPWRDLLAATGRTPETKGRPWRWDCSIRGGG</sequence>
<keyword evidence="3" id="KW-1185">Reference proteome</keyword>
<dbReference type="Pfam" id="PF12867">
    <property type="entry name" value="DinB_2"/>
    <property type="match status" value="1"/>
</dbReference>
<evidence type="ECO:0000259" key="1">
    <source>
        <dbReference type="Pfam" id="PF12867"/>
    </source>
</evidence>
<dbReference type="AlphaFoldDB" id="A0A9X2HAJ1"/>
<reference evidence="2" key="1">
    <citation type="submission" date="2022-06" db="EMBL/GenBank/DDBJ databases">
        <title>Rothia sp. isolated from sandalwood seedling.</title>
        <authorList>
            <person name="Tuikhar N."/>
            <person name="Kirdat K."/>
            <person name="Thorat V."/>
            <person name="Swetha P."/>
            <person name="Padma S."/>
            <person name="Sundararaj R."/>
            <person name="Yadav A."/>
        </authorList>
    </citation>
    <scope>NUCLEOTIDE SEQUENCE</scope>
    <source>
        <strain evidence="2">AR01</strain>
    </source>
</reference>
<proteinExistence type="predicted"/>
<protein>
    <submittedName>
        <fullName evidence="2">DinB family protein</fullName>
    </submittedName>
</protein>
<name>A0A9X2HAJ1_9MICC</name>
<gene>
    <name evidence="2" type="ORF">NBM05_07030</name>
</gene>
<dbReference type="Gene3D" id="1.20.120.450">
    <property type="entry name" value="dinb family like domain"/>
    <property type="match status" value="1"/>
</dbReference>
<evidence type="ECO:0000313" key="2">
    <source>
        <dbReference type="EMBL" id="MCP3425766.1"/>
    </source>
</evidence>
<dbReference type="EMBL" id="JANAFB010000013">
    <property type="protein sequence ID" value="MCP3425766.1"/>
    <property type="molecule type" value="Genomic_DNA"/>
</dbReference>
<evidence type="ECO:0000313" key="3">
    <source>
        <dbReference type="Proteomes" id="UP001139502"/>
    </source>
</evidence>
<comment type="caution">
    <text evidence="2">The sequence shown here is derived from an EMBL/GenBank/DDBJ whole genome shotgun (WGS) entry which is preliminary data.</text>
</comment>
<organism evidence="2 3">
    <name type="scientific">Rothia santali</name>
    <dbReference type="NCBI Taxonomy" id="2949643"/>
    <lineage>
        <taxon>Bacteria</taxon>
        <taxon>Bacillati</taxon>
        <taxon>Actinomycetota</taxon>
        <taxon>Actinomycetes</taxon>
        <taxon>Micrococcales</taxon>
        <taxon>Micrococcaceae</taxon>
        <taxon>Rothia</taxon>
    </lineage>
</organism>
<feature type="domain" description="DinB-like" evidence="1">
    <location>
        <begin position="16"/>
        <end position="147"/>
    </location>
</feature>
<dbReference type="InterPro" id="IPR034660">
    <property type="entry name" value="DinB/YfiT-like"/>
</dbReference>
<dbReference type="Proteomes" id="UP001139502">
    <property type="component" value="Unassembled WGS sequence"/>
</dbReference>